<evidence type="ECO:0000256" key="5">
    <source>
        <dbReference type="ARBA" id="ARBA00022729"/>
    </source>
</evidence>
<gene>
    <name evidence="10" type="ORF">KL86DYS1_12024</name>
</gene>
<keyword evidence="6 8" id="KW-0472">Membrane</keyword>
<evidence type="ECO:0000256" key="7">
    <source>
        <dbReference type="ARBA" id="ARBA00023237"/>
    </source>
</evidence>
<dbReference type="PANTHER" id="PTHR30069:SF29">
    <property type="entry name" value="HEMOGLOBIN AND HEMOGLOBIN-HAPTOGLOBIN-BINDING PROTEIN 1-RELATED"/>
    <property type="match status" value="1"/>
</dbReference>
<dbReference type="Gene3D" id="2.40.170.20">
    <property type="entry name" value="TonB-dependent receptor, beta-barrel domain"/>
    <property type="match status" value="1"/>
</dbReference>
<keyword evidence="4 8" id="KW-0812">Transmembrane</keyword>
<accession>A0A212JF41</accession>
<name>A0A212JF41_9BACT</name>
<dbReference type="InterPro" id="IPR023996">
    <property type="entry name" value="TonB-dep_OMP_SusC/RagA"/>
</dbReference>
<evidence type="ECO:0000256" key="3">
    <source>
        <dbReference type="ARBA" id="ARBA00022452"/>
    </source>
</evidence>
<dbReference type="PROSITE" id="PS52016">
    <property type="entry name" value="TONB_DEPENDENT_REC_3"/>
    <property type="match status" value="1"/>
</dbReference>
<dbReference type="InterPro" id="IPR012910">
    <property type="entry name" value="Plug_dom"/>
</dbReference>
<dbReference type="NCBIfam" id="TIGR04056">
    <property type="entry name" value="OMP_RagA_SusC"/>
    <property type="match status" value="1"/>
</dbReference>
<dbReference type="RefSeq" id="WP_296940466.1">
    <property type="nucleotide sequence ID" value="NZ_LT599032.1"/>
</dbReference>
<dbReference type="AlphaFoldDB" id="A0A212JF41"/>
<keyword evidence="5" id="KW-0732">Signal</keyword>
<dbReference type="Pfam" id="PF13715">
    <property type="entry name" value="CarbopepD_reg_2"/>
    <property type="match status" value="1"/>
</dbReference>
<dbReference type="Pfam" id="PF07715">
    <property type="entry name" value="Plug"/>
    <property type="match status" value="1"/>
</dbReference>
<organism evidence="10">
    <name type="scientific">uncultured Dysgonomonas sp</name>
    <dbReference type="NCBI Taxonomy" id="206096"/>
    <lineage>
        <taxon>Bacteria</taxon>
        <taxon>Pseudomonadati</taxon>
        <taxon>Bacteroidota</taxon>
        <taxon>Bacteroidia</taxon>
        <taxon>Bacteroidales</taxon>
        <taxon>Dysgonomonadaceae</taxon>
        <taxon>Dysgonomonas</taxon>
        <taxon>environmental samples</taxon>
    </lineage>
</organism>
<feature type="domain" description="TonB-dependent receptor plug" evidence="9">
    <location>
        <begin position="121"/>
        <end position="245"/>
    </location>
</feature>
<keyword evidence="3 8" id="KW-1134">Transmembrane beta strand</keyword>
<reference evidence="10" key="1">
    <citation type="submission" date="2016-04" db="EMBL/GenBank/DDBJ databases">
        <authorList>
            <person name="Evans L.H."/>
            <person name="Alamgir A."/>
            <person name="Owens N."/>
            <person name="Weber N.D."/>
            <person name="Virtaneva K."/>
            <person name="Barbian K."/>
            <person name="Babar A."/>
            <person name="Rosenke K."/>
        </authorList>
    </citation>
    <scope>NUCLEOTIDE SEQUENCE</scope>
    <source>
        <strain evidence="10">86-1</strain>
    </source>
</reference>
<dbReference type="EMBL" id="FLUM01000001">
    <property type="protein sequence ID" value="SBV97875.1"/>
    <property type="molecule type" value="Genomic_DNA"/>
</dbReference>
<evidence type="ECO:0000256" key="8">
    <source>
        <dbReference type="PROSITE-ProRule" id="PRU01360"/>
    </source>
</evidence>
<dbReference type="NCBIfam" id="TIGR04057">
    <property type="entry name" value="SusC_RagA_signa"/>
    <property type="match status" value="1"/>
</dbReference>
<dbReference type="InterPro" id="IPR008969">
    <property type="entry name" value="CarboxyPept-like_regulatory"/>
</dbReference>
<dbReference type="GO" id="GO:0015344">
    <property type="term" value="F:siderophore uptake transmembrane transporter activity"/>
    <property type="evidence" value="ECO:0007669"/>
    <property type="project" value="TreeGrafter"/>
</dbReference>
<dbReference type="InterPro" id="IPR023997">
    <property type="entry name" value="TonB-dep_OMP_SusC/RagA_CS"/>
</dbReference>
<sequence>MLELRKIKLLLLLNVFTILLSAQINEEFVIKGRVTDATGLELPGVTVQIKGNLRTGTLTNEDGYYSISAQRNETIVFSFLGFETHEAKVLTNASINVVLKEQATELDEVVITSLNIPREKKALGYAVQGVSGQALETRPTNALSALSGKIAGLQVISSGGNMGGSSRVTLRGINSITGNNQPLYIIDGVPLDNTDMNTSATINGSAGKDVGSTIQDINPDDIADISVLKGPSAAALYGTRAANGVILITTKKGDRSDDRIDIQVNTGIEFEKVVRLPERQKLYGGGYSTTFQKATIDGKEYNIVDYAADESWGPKLDGTPVLHWYNLDPEYTADYLNPQPWVYPKHDVEDYFRTGVSNTNNIALSKNTAAGTFRVSVTNKNVKGTIPNSSLGRNSINISGSTKGSLVSFFGNVNYINNKSTGRPWTGASNRNIMLEAYQWGQVQVDYQKLKEYKRADGTPRAWNRTSWDNTAAGEKTKYIDNPYWSAYESYLKENRDRFYGNVGLTVTPTTWLSLTGRVNGDVYQYNSQDRIAYYSRSQSQYQEYSQKFDEFNYEFLATTNNRWGDHSLVANVGANYMRRNRRVSDIQTSGGLAIPEYYSLNNAASIIVNPSTGLYKKAISSIYGSFSYGWKSMLYLDGTLRNDWSSTLPEDDNSFLYPSLTSSFILTELPALKEQKWLSFAKVRLGWAQVGNDTDPYQLYKTYEALNSFDGNIVYSLPEKLNNPELKPEITSSWEAGLQLQLFNNLLGLDVTYYNNNSRNQIISLPTSDAFGYSYKLINAGKINNKGIEATLTVNPIRQRDWDWTAIANFSKNSNKIIKLSEAVNTLQLSNTLVSLVAKEGDSYGQIMGYDFVYAPDGQKVVDKDGVYMRTDQFVPLGSVLPDFLWSFQNQLRYKDFTFGFLIDSRVGGKFFSQTYKVGMYSGILKSTAADNIRETGTVLDGVTGDVVFNSDGTYSVSNTAQNSKNITAQAWAQNQYNGPTAYTVFDATFIKLRELTFGYTFRLPKWRIESVSVTAYARNLWNIYTKSKDIDPELTNSSGNVQGIEGGNIPTPVTYGLNLGFKF</sequence>
<dbReference type="PANTHER" id="PTHR30069">
    <property type="entry name" value="TONB-DEPENDENT OUTER MEMBRANE RECEPTOR"/>
    <property type="match status" value="1"/>
</dbReference>
<evidence type="ECO:0000313" key="10">
    <source>
        <dbReference type="EMBL" id="SBV97875.1"/>
    </source>
</evidence>
<dbReference type="InterPro" id="IPR036942">
    <property type="entry name" value="Beta-barrel_TonB_sf"/>
</dbReference>
<evidence type="ECO:0000256" key="1">
    <source>
        <dbReference type="ARBA" id="ARBA00004571"/>
    </source>
</evidence>
<dbReference type="GO" id="GO:0009279">
    <property type="term" value="C:cell outer membrane"/>
    <property type="evidence" value="ECO:0007669"/>
    <property type="project" value="UniProtKB-SubCell"/>
</dbReference>
<proteinExistence type="inferred from homology"/>
<comment type="subcellular location">
    <subcellularLocation>
        <location evidence="1 8">Cell outer membrane</location>
        <topology evidence="1 8">Multi-pass membrane protein</topology>
    </subcellularLocation>
</comment>
<dbReference type="SUPFAM" id="SSF56935">
    <property type="entry name" value="Porins"/>
    <property type="match status" value="1"/>
</dbReference>
<dbReference type="InterPro" id="IPR039426">
    <property type="entry name" value="TonB-dep_rcpt-like"/>
</dbReference>
<dbReference type="SUPFAM" id="SSF49464">
    <property type="entry name" value="Carboxypeptidase regulatory domain-like"/>
    <property type="match status" value="1"/>
</dbReference>
<keyword evidence="7 8" id="KW-0998">Cell outer membrane</keyword>
<evidence type="ECO:0000256" key="2">
    <source>
        <dbReference type="ARBA" id="ARBA00022448"/>
    </source>
</evidence>
<keyword evidence="2 8" id="KW-0813">Transport</keyword>
<evidence type="ECO:0000259" key="9">
    <source>
        <dbReference type="Pfam" id="PF07715"/>
    </source>
</evidence>
<evidence type="ECO:0000256" key="6">
    <source>
        <dbReference type="ARBA" id="ARBA00023136"/>
    </source>
</evidence>
<evidence type="ECO:0000256" key="4">
    <source>
        <dbReference type="ARBA" id="ARBA00022692"/>
    </source>
</evidence>
<dbReference type="GO" id="GO:0044718">
    <property type="term" value="P:siderophore transmembrane transport"/>
    <property type="evidence" value="ECO:0007669"/>
    <property type="project" value="TreeGrafter"/>
</dbReference>
<dbReference type="Gene3D" id="2.170.130.10">
    <property type="entry name" value="TonB-dependent receptor, plug domain"/>
    <property type="match status" value="1"/>
</dbReference>
<dbReference type="InterPro" id="IPR037066">
    <property type="entry name" value="Plug_dom_sf"/>
</dbReference>
<protein>
    <recommendedName>
        <fullName evidence="9">TonB-dependent receptor plug domain-containing protein</fullName>
    </recommendedName>
</protein>
<dbReference type="Gene3D" id="2.60.40.1120">
    <property type="entry name" value="Carboxypeptidase-like, regulatory domain"/>
    <property type="match status" value="1"/>
</dbReference>
<comment type="similarity">
    <text evidence="8">Belongs to the TonB-dependent receptor family.</text>
</comment>